<dbReference type="Pfam" id="PF19371">
    <property type="entry name" value="DUF5946"/>
    <property type="match status" value="1"/>
</dbReference>
<organism evidence="1 2">
    <name type="scientific">Flavivirga spongiicola</name>
    <dbReference type="NCBI Taxonomy" id="421621"/>
    <lineage>
        <taxon>Bacteria</taxon>
        <taxon>Pseudomonadati</taxon>
        <taxon>Bacteroidota</taxon>
        <taxon>Flavobacteriia</taxon>
        <taxon>Flavobacteriales</taxon>
        <taxon>Flavobacteriaceae</taxon>
        <taxon>Flavivirga</taxon>
    </lineage>
</organism>
<proteinExistence type="predicted"/>
<dbReference type="RefSeq" id="WP_303304943.1">
    <property type="nucleotide sequence ID" value="NZ_JAODOP010000004.1"/>
</dbReference>
<dbReference type="InterPro" id="IPR045990">
    <property type="entry name" value="DUF5946"/>
</dbReference>
<gene>
    <name evidence="1" type="ORF">N1F79_05460</name>
</gene>
<name>A0ABU7XPC6_9FLAO</name>
<accession>A0ABU7XPC6</accession>
<comment type="caution">
    <text evidence="1">The sequence shown here is derived from an EMBL/GenBank/DDBJ whole genome shotgun (WGS) entry which is preliminary data.</text>
</comment>
<reference evidence="1 2" key="1">
    <citation type="submission" date="2022-09" db="EMBL/GenBank/DDBJ databases">
        <title>Genome sequencing of Flavivirga sp. MEBiC05379.</title>
        <authorList>
            <person name="Oh H.-M."/>
            <person name="Kwon K.K."/>
            <person name="Park M.J."/>
            <person name="Yang S.-H."/>
        </authorList>
    </citation>
    <scope>NUCLEOTIDE SEQUENCE [LARGE SCALE GENOMIC DNA]</scope>
    <source>
        <strain evidence="1 2">MEBiC05379</strain>
    </source>
</reference>
<dbReference type="Proteomes" id="UP001337305">
    <property type="component" value="Unassembled WGS sequence"/>
</dbReference>
<evidence type="ECO:0000313" key="2">
    <source>
        <dbReference type="Proteomes" id="UP001337305"/>
    </source>
</evidence>
<keyword evidence="2" id="KW-1185">Reference proteome</keyword>
<sequence length="175" mass="20468">MKDYIDLAEKNGVTLLNNGKCQFCGANTKRGIHECLEIFNLGLLSIDFSNIENHIYKFLIVDSHTLQHPEIHGRWNNHFHLSRLHLIIKYDVKWTYKLSSKLSDCLNKYKIGKENEYLSPPKILERGKITTTDIIEKLTNEKACKDLIRKWALEVYNEWGTHHSVVDNIAKRFLT</sequence>
<dbReference type="EMBL" id="JAODOP010000004">
    <property type="protein sequence ID" value="MEF3832566.1"/>
    <property type="molecule type" value="Genomic_DNA"/>
</dbReference>
<protein>
    <submittedName>
        <fullName evidence="1">DUF5946 family protein</fullName>
    </submittedName>
</protein>
<evidence type="ECO:0000313" key="1">
    <source>
        <dbReference type="EMBL" id="MEF3832566.1"/>
    </source>
</evidence>